<comment type="subcellular location">
    <subcellularLocation>
        <location evidence="2">Endoplasmic reticulum membrane</location>
        <topology evidence="2">Multi-pass membrane protein</topology>
    </subcellularLocation>
</comment>
<evidence type="ECO:0000256" key="1">
    <source>
        <dbReference type="ARBA" id="ARBA00001946"/>
    </source>
</evidence>
<name>A0ABR4N229_9FUNG</name>
<feature type="transmembrane region" description="Helical" evidence="19">
    <location>
        <begin position="300"/>
        <end position="317"/>
    </location>
</feature>
<accession>A0ABR4N229</accession>
<dbReference type="Proteomes" id="UP001527925">
    <property type="component" value="Unassembled WGS sequence"/>
</dbReference>
<comment type="caution">
    <text evidence="20">The sequence shown here is derived from an EMBL/GenBank/DDBJ whole genome shotgun (WGS) entry which is preliminary data.</text>
</comment>
<comment type="similarity">
    <text evidence="4">Belongs to the glycosyltransferase 4 family.</text>
</comment>
<comment type="cofactor">
    <cofactor evidence="1">
        <name>Mg(2+)</name>
        <dbReference type="ChEBI" id="CHEBI:18420"/>
    </cofactor>
</comment>
<comment type="pathway">
    <text evidence="3">Protein modification; protein glycosylation.</text>
</comment>
<evidence type="ECO:0000256" key="7">
    <source>
        <dbReference type="ARBA" id="ARBA00022676"/>
    </source>
</evidence>
<evidence type="ECO:0000256" key="4">
    <source>
        <dbReference type="ARBA" id="ARBA00009317"/>
    </source>
</evidence>
<evidence type="ECO:0000256" key="6">
    <source>
        <dbReference type="ARBA" id="ARBA00017659"/>
    </source>
</evidence>
<keyword evidence="11" id="KW-0256">Endoplasmic reticulum</keyword>
<feature type="transmembrane region" description="Helical" evidence="19">
    <location>
        <begin position="137"/>
        <end position="157"/>
    </location>
</feature>
<organism evidence="20 21">
    <name type="scientific">Polyrhizophydium stewartii</name>
    <dbReference type="NCBI Taxonomy" id="2732419"/>
    <lineage>
        <taxon>Eukaryota</taxon>
        <taxon>Fungi</taxon>
        <taxon>Fungi incertae sedis</taxon>
        <taxon>Chytridiomycota</taxon>
        <taxon>Chytridiomycota incertae sedis</taxon>
        <taxon>Chytridiomycetes</taxon>
        <taxon>Rhizophydiales</taxon>
        <taxon>Rhizophydiales incertae sedis</taxon>
        <taxon>Polyrhizophydium</taxon>
    </lineage>
</organism>
<evidence type="ECO:0000256" key="17">
    <source>
        <dbReference type="ARBA" id="ARBA00044717"/>
    </source>
</evidence>
<evidence type="ECO:0000256" key="15">
    <source>
        <dbReference type="ARBA" id="ARBA00029567"/>
    </source>
</evidence>
<evidence type="ECO:0000256" key="2">
    <source>
        <dbReference type="ARBA" id="ARBA00004477"/>
    </source>
</evidence>
<gene>
    <name evidence="20" type="primary">ALG7</name>
    <name evidence="20" type="ORF">HK105_207007</name>
</gene>
<keyword evidence="12" id="KW-0460">Magnesium</keyword>
<keyword evidence="14 19" id="KW-0472">Membrane</keyword>
<evidence type="ECO:0000256" key="18">
    <source>
        <dbReference type="ARBA" id="ARBA00045078"/>
    </source>
</evidence>
<evidence type="ECO:0000256" key="11">
    <source>
        <dbReference type="ARBA" id="ARBA00022824"/>
    </source>
</evidence>
<evidence type="ECO:0000256" key="9">
    <source>
        <dbReference type="ARBA" id="ARBA00022692"/>
    </source>
</evidence>
<keyword evidence="10" id="KW-0479">Metal-binding</keyword>
<dbReference type="CDD" id="cd06855">
    <property type="entry name" value="GT_GPT_euk"/>
    <property type="match status" value="1"/>
</dbReference>
<dbReference type="InterPro" id="IPR033895">
    <property type="entry name" value="GPT"/>
</dbReference>
<evidence type="ECO:0000256" key="5">
    <source>
        <dbReference type="ARBA" id="ARBA00013225"/>
    </source>
</evidence>
<feature type="transmembrane region" description="Helical" evidence="19">
    <location>
        <begin position="207"/>
        <end position="228"/>
    </location>
</feature>
<dbReference type="PANTHER" id="PTHR10571:SF0">
    <property type="entry name" value="UDP-N-ACETYLGLUCOSAMINE--DOLICHYL-PHOSPHATE N-ACETYLGLUCOSAMINEPHOSPHOTRANSFERASE"/>
    <property type="match status" value="1"/>
</dbReference>
<dbReference type="InterPro" id="IPR000715">
    <property type="entry name" value="Glycosyl_transferase_4"/>
</dbReference>
<evidence type="ECO:0000313" key="21">
    <source>
        <dbReference type="Proteomes" id="UP001527925"/>
    </source>
</evidence>
<reference evidence="20 21" key="1">
    <citation type="submission" date="2023-09" db="EMBL/GenBank/DDBJ databases">
        <title>Pangenome analysis of Batrachochytrium dendrobatidis and related Chytrids.</title>
        <authorList>
            <person name="Yacoub M.N."/>
            <person name="Stajich J.E."/>
            <person name="James T.Y."/>
        </authorList>
    </citation>
    <scope>NUCLEOTIDE SEQUENCE [LARGE SCALE GENOMIC DNA]</scope>
    <source>
        <strain evidence="20 21">JEL0888</strain>
    </source>
</reference>
<comment type="catalytic activity">
    <reaction evidence="18">
        <text>a di-trans,poly-cis-dolichyl phosphate + UDP-N-acetyl-alpha-D-glucosamine = an N-acetyl-alpha-D-glucosaminyl-diphospho-di-trans,poly-cis-dolichol + UMP</text>
        <dbReference type="Rhea" id="RHEA:13289"/>
        <dbReference type="Rhea" id="RHEA-COMP:19498"/>
        <dbReference type="Rhea" id="RHEA-COMP:19507"/>
        <dbReference type="ChEBI" id="CHEBI:57683"/>
        <dbReference type="ChEBI" id="CHEBI:57705"/>
        <dbReference type="ChEBI" id="CHEBI:57865"/>
        <dbReference type="ChEBI" id="CHEBI:58427"/>
        <dbReference type="EC" id="2.7.8.15"/>
    </reaction>
    <physiologicalReaction direction="left-to-right" evidence="18">
        <dbReference type="Rhea" id="RHEA:13290"/>
    </physiologicalReaction>
</comment>
<evidence type="ECO:0000256" key="12">
    <source>
        <dbReference type="ARBA" id="ARBA00022842"/>
    </source>
</evidence>
<evidence type="ECO:0000256" key="10">
    <source>
        <dbReference type="ARBA" id="ARBA00022723"/>
    </source>
</evidence>
<keyword evidence="9 19" id="KW-0812">Transmembrane</keyword>
<feature type="transmembrane region" description="Helical" evidence="19">
    <location>
        <begin position="169"/>
        <end position="187"/>
    </location>
</feature>
<sequence>MQDTLKSAALPGTLLALGASFAHEPLVVSVLLGALAGVFTDRCIPLVAPVFVRAGRFGKDLLKKDRPVIAESLGVVVGVVYFISMFLFIPIPFVESLLRGDRDSFPHDEAGFRGSASVCPSGATADTVRALVQFVPYLAQFLGGLLALFAMLFLGFADDVFDIRWRVKIWFPFIASIPLLMVYFVTYGKTDVVVPIPLRPLLGRTTLHLGVLYYVYIAALCVFSTNAINIMAGANGVEGGQSLVIAASLAANDLMQLRYNPSRRAAHLLSLYFLIPFICVTLGYLRHNWYPARAFGGDTLAYFSGMTFAVVGVLSNLSKTVLLFMIPQIFNFLYSCPQLFHFVECPRHRMPKLNLETGKVEATRFSLEKSKALGRLMVRFLEVFGLVHVTRDKTGKMVDCTNLTIMNLILFWRGPMSERDLVLHIMLVQVMCSVIAFVIRYGLVHIVYNQE</sequence>
<dbReference type="EC" id="2.7.8.15" evidence="5"/>
<feature type="transmembrane region" description="Helical" evidence="19">
    <location>
        <begin position="265"/>
        <end position="285"/>
    </location>
</feature>
<feature type="transmembrane region" description="Helical" evidence="19">
    <location>
        <begin position="32"/>
        <end position="52"/>
    </location>
</feature>
<dbReference type="GO" id="GO:0003975">
    <property type="term" value="F:UDP-N-acetylglucosamine-dolichyl-phosphate N-acetylglucosaminephosphotransferase activity"/>
    <property type="evidence" value="ECO:0007669"/>
    <property type="project" value="UniProtKB-EC"/>
</dbReference>
<keyword evidence="13 19" id="KW-1133">Transmembrane helix</keyword>
<proteinExistence type="inferred from homology"/>
<evidence type="ECO:0000256" key="13">
    <source>
        <dbReference type="ARBA" id="ARBA00022989"/>
    </source>
</evidence>
<evidence type="ECO:0000256" key="14">
    <source>
        <dbReference type="ARBA" id="ARBA00023136"/>
    </source>
</evidence>
<feature type="transmembrane region" description="Helical" evidence="19">
    <location>
        <begin position="421"/>
        <end position="443"/>
    </location>
</feature>
<dbReference type="EMBL" id="JADGIZ020000045">
    <property type="protein sequence ID" value="KAL2913547.1"/>
    <property type="molecule type" value="Genomic_DNA"/>
</dbReference>
<evidence type="ECO:0000256" key="8">
    <source>
        <dbReference type="ARBA" id="ARBA00022679"/>
    </source>
</evidence>
<feature type="transmembrane region" description="Helical" evidence="19">
    <location>
        <begin position="73"/>
        <end position="94"/>
    </location>
</feature>
<evidence type="ECO:0000256" key="19">
    <source>
        <dbReference type="SAM" id="Phobius"/>
    </source>
</evidence>
<keyword evidence="21" id="KW-1185">Reference proteome</keyword>
<dbReference type="Pfam" id="PF00953">
    <property type="entry name" value="Glycos_transf_4"/>
    <property type="match status" value="1"/>
</dbReference>
<evidence type="ECO:0000313" key="20">
    <source>
        <dbReference type="EMBL" id="KAL2913547.1"/>
    </source>
</evidence>
<protein>
    <recommendedName>
        <fullName evidence="6">UDP-N-acetylglucosamine--dolichyl-phosphate N-acetylglucosaminephosphotransferase</fullName>
        <ecNumber evidence="5">2.7.8.15</ecNumber>
    </recommendedName>
    <alternativeName>
        <fullName evidence="15">GlcNAc-1-P transferase</fullName>
    </alternativeName>
    <alternativeName>
        <fullName evidence="16">N-acetylglucosamine-1-phosphate transferase</fullName>
    </alternativeName>
</protein>
<evidence type="ECO:0000256" key="3">
    <source>
        <dbReference type="ARBA" id="ARBA00004922"/>
    </source>
</evidence>
<comment type="function">
    <text evidence="17">UDP-N-acetylglucosamine--dolichyl-phosphate N-acetylglucosaminephosphotransferase that operates in the biosynthetic pathway of dolichol-linked oligosaccharides, the glycan precursors employed in protein asparagine (N)-glycosylation. The assembly of dolichol-linked oligosaccharides begins on the cytosolic side of the endoplasmic reticulum membrane and finishes in its lumen. The sequential addition of sugars to dolichol pyrophosphate produces dolichol-linked oligosaccharides containing fourteen sugars, including two GlcNAcs, nine mannoses and three glucoses. Once assembled, the oligosaccharide is transferred from the lipid to nascent proteins by oligosaccharyltransferases. Catalyzes the initial step of dolichol-linked oligosaccharide biosynthesis, transfering GlcNAc-1-P from cytosolic UDP-GlcNAc onto the carrier lipid dolichyl phosphate (P-dolichol), yielding GlcNAc-P-P-dolichol embedded in the cytoplasmic leaflet of the endoplasmic reticulum membrane.</text>
</comment>
<dbReference type="PANTHER" id="PTHR10571">
    <property type="entry name" value="UDP-N-ACETYLGLUCOSAMINE--DOLICHYL-PHOSPHATE N-ACETYLGLUCOSAMINEPHOSPHOTRANSFERASE"/>
    <property type="match status" value="1"/>
</dbReference>
<keyword evidence="8 20" id="KW-0808">Transferase</keyword>
<evidence type="ECO:0000256" key="16">
    <source>
        <dbReference type="ARBA" id="ARBA00033238"/>
    </source>
</evidence>
<keyword evidence="7" id="KW-0328">Glycosyltransferase</keyword>